<dbReference type="EMBL" id="QNRR01000010">
    <property type="protein sequence ID" value="RBP39002.1"/>
    <property type="molecule type" value="Genomic_DNA"/>
</dbReference>
<evidence type="ECO:0000313" key="2">
    <source>
        <dbReference type="Proteomes" id="UP000253426"/>
    </source>
</evidence>
<evidence type="ECO:0000313" key="1">
    <source>
        <dbReference type="EMBL" id="RBP39002.1"/>
    </source>
</evidence>
<keyword evidence="2" id="KW-1185">Reference proteome</keyword>
<organism evidence="1 2">
    <name type="scientific">Roseimicrobium gellanilyticum</name>
    <dbReference type="NCBI Taxonomy" id="748857"/>
    <lineage>
        <taxon>Bacteria</taxon>
        <taxon>Pseudomonadati</taxon>
        <taxon>Verrucomicrobiota</taxon>
        <taxon>Verrucomicrobiia</taxon>
        <taxon>Verrucomicrobiales</taxon>
        <taxon>Verrucomicrobiaceae</taxon>
        <taxon>Roseimicrobium</taxon>
    </lineage>
</organism>
<sequence>MVTKLQVMKPTLRPHSIGDHLECWSLLQLSAAELAPREGTKEDGHLKECCLIGRSFTAASCLPDSWSKLQHSKSTVPASCIKPVFFS</sequence>
<accession>A0A366H9R0</accession>
<comment type="caution">
    <text evidence="1">The sequence shown here is derived from an EMBL/GenBank/DDBJ whole genome shotgun (WGS) entry which is preliminary data.</text>
</comment>
<dbReference type="Proteomes" id="UP000253426">
    <property type="component" value="Unassembled WGS sequence"/>
</dbReference>
<protein>
    <submittedName>
        <fullName evidence="1">Uncharacterized protein</fullName>
    </submittedName>
</protein>
<gene>
    <name evidence="1" type="ORF">DES53_11025</name>
</gene>
<reference evidence="1 2" key="1">
    <citation type="submission" date="2018-06" db="EMBL/GenBank/DDBJ databases">
        <title>Genomic Encyclopedia of Type Strains, Phase IV (KMG-IV): sequencing the most valuable type-strain genomes for metagenomic binning, comparative biology and taxonomic classification.</title>
        <authorList>
            <person name="Goeker M."/>
        </authorList>
    </citation>
    <scope>NUCLEOTIDE SEQUENCE [LARGE SCALE GENOMIC DNA]</scope>
    <source>
        <strain evidence="1 2">DSM 25532</strain>
    </source>
</reference>
<name>A0A366H9R0_9BACT</name>
<proteinExistence type="predicted"/>
<dbReference type="AlphaFoldDB" id="A0A366H9R0"/>